<organism evidence="3 4">
    <name type="scientific">Clathrus columnatus</name>
    <dbReference type="NCBI Taxonomy" id="1419009"/>
    <lineage>
        <taxon>Eukaryota</taxon>
        <taxon>Fungi</taxon>
        <taxon>Dikarya</taxon>
        <taxon>Basidiomycota</taxon>
        <taxon>Agaricomycotina</taxon>
        <taxon>Agaricomycetes</taxon>
        <taxon>Phallomycetidae</taxon>
        <taxon>Phallales</taxon>
        <taxon>Clathraceae</taxon>
        <taxon>Clathrus</taxon>
    </lineage>
</organism>
<evidence type="ECO:0000313" key="3">
    <source>
        <dbReference type="EMBL" id="GJJ09118.1"/>
    </source>
</evidence>
<gene>
    <name evidence="3" type="ORF">Clacol_003340</name>
</gene>
<evidence type="ECO:0000256" key="1">
    <source>
        <dbReference type="ARBA" id="ARBA00022679"/>
    </source>
</evidence>
<dbReference type="Gene3D" id="3.40.50.2000">
    <property type="entry name" value="Glycogen Phosphorylase B"/>
    <property type="match status" value="2"/>
</dbReference>
<accession>A0AAV5A903</accession>
<dbReference type="CDD" id="cd03784">
    <property type="entry name" value="GT1_Gtf-like"/>
    <property type="match status" value="1"/>
</dbReference>
<dbReference type="PANTHER" id="PTHR48045:SF34">
    <property type="entry name" value="ISOFLAVONE 7-O-GLUCOSYLTRANSFERASE 1-LIKE"/>
    <property type="match status" value="1"/>
</dbReference>
<dbReference type="Proteomes" id="UP001050691">
    <property type="component" value="Unassembled WGS sequence"/>
</dbReference>
<evidence type="ECO:0000313" key="4">
    <source>
        <dbReference type="Proteomes" id="UP001050691"/>
    </source>
</evidence>
<comment type="caution">
    <text evidence="3">The sequence shown here is derived from an EMBL/GenBank/DDBJ whole genome shotgun (WGS) entry which is preliminary data.</text>
</comment>
<dbReference type="PANTHER" id="PTHR48045">
    <property type="entry name" value="UDP-GLYCOSYLTRANSFERASE 72B1"/>
    <property type="match status" value="1"/>
</dbReference>
<evidence type="ECO:0000256" key="2">
    <source>
        <dbReference type="SAM" id="MobiDB-lite"/>
    </source>
</evidence>
<keyword evidence="1" id="KW-0808">Transferase</keyword>
<proteinExistence type="predicted"/>
<dbReference type="AlphaFoldDB" id="A0AAV5A903"/>
<evidence type="ECO:0008006" key="5">
    <source>
        <dbReference type="Google" id="ProtNLM"/>
    </source>
</evidence>
<reference evidence="3" key="1">
    <citation type="submission" date="2021-10" db="EMBL/GenBank/DDBJ databases">
        <title>De novo Genome Assembly of Clathrus columnatus (Basidiomycota, Fungi) Using Illumina and Nanopore Sequence Data.</title>
        <authorList>
            <person name="Ogiso-Tanaka E."/>
            <person name="Itagaki H."/>
            <person name="Hosoya T."/>
            <person name="Hosaka K."/>
        </authorList>
    </citation>
    <scope>NUCLEOTIDE SEQUENCE</scope>
    <source>
        <strain evidence="3">MO-923</strain>
    </source>
</reference>
<protein>
    <recommendedName>
        <fullName evidence="5">UDP-Glycosyltransferase/glycogen phosphorylase</fullName>
    </recommendedName>
</protein>
<feature type="compositionally biased region" description="Basic and acidic residues" evidence="2">
    <location>
        <begin position="577"/>
        <end position="587"/>
    </location>
</feature>
<dbReference type="Pfam" id="PF00201">
    <property type="entry name" value="UDPGT"/>
    <property type="match status" value="1"/>
</dbReference>
<dbReference type="EMBL" id="BPWL01000004">
    <property type="protein sequence ID" value="GJJ09118.1"/>
    <property type="molecule type" value="Genomic_DNA"/>
</dbReference>
<keyword evidence="4" id="KW-1185">Reference proteome</keyword>
<feature type="region of interest" description="Disordered" evidence="2">
    <location>
        <begin position="577"/>
        <end position="599"/>
    </location>
</feature>
<dbReference type="InterPro" id="IPR002213">
    <property type="entry name" value="UDP_glucos_trans"/>
</dbReference>
<sequence>MAFHPISVSQPKAHLIAMPIPAWGHVRPLCAFLARVLHLHSVYITFLIAGDNVSRVQMEFSQYFSSRAVAKEKSKFVRVIGLGSLVPSVQDHIFSMGNIARTYQQMYMDMLNCRPVTCAWTGIIHPAFNIKPNLVIADICSHFAVSVTHSITGNTVPILVWVATPASSLIRLFGDESRGGIGDLALKIEERAQLYGNQQRREDCAAEVYRECSNMVIRIPGLPPHYDHEWHPQEPRSPSRIPWVVHKGYSSLNLSCGALSLSCESYEPESTRAVHEWFYEEGKEYFAVGVGTTGDWRIGGNGVSGFMDESNEGHLSTKSVGGNMLKSTAAVSLSTMGSDLKIPTNEEKVRRLLDLALEKQGPHSLIYIAFGSVFWPKESTHVWELVHTLLDLDIPFIFSHASLNGSTIPNDLSRRLSDSQTGLMLEWVQQGVILEHQATGWFITHCGANSVLEALYQGVPLICWPQEGDQPANALYVSNILDCGFELVQVRTGLGRRKMYRQIHYHQHHSYESTSLSSSTSSLSPSPITRSPSSSSSSTFSVPSLLTIPFPHPRLESPSTPSELLSPISPLFLDDHDHQDHDEHDDVNNIDTNPPPASTKSVRAEFMDILARARGPSGQIKRENAMKMGERLRSAWMDDGNGGVSYNTARRFVKRFVSFEKE</sequence>
<name>A0AAV5A903_9AGAM</name>
<dbReference type="SUPFAM" id="SSF53756">
    <property type="entry name" value="UDP-Glycosyltransferase/glycogen phosphorylase"/>
    <property type="match status" value="1"/>
</dbReference>
<dbReference type="GO" id="GO:0008194">
    <property type="term" value="F:UDP-glycosyltransferase activity"/>
    <property type="evidence" value="ECO:0007669"/>
    <property type="project" value="InterPro"/>
</dbReference>
<feature type="region of interest" description="Disordered" evidence="2">
    <location>
        <begin position="514"/>
        <end position="540"/>
    </location>
</feature>